<dbReference type="RefSeq" id="WP_285741624.1">
    <property type="nucleotide sequence ID" value="NZ_CP127162.1"/>
</dbReference>
<feature type="transmembrane region" description="Helical" evidence="1">
    <location>
        <begin position="391"/>
        <end position="409"/>
    </location>
</feature>
<feature type="transmembrane region" description="Helical" evidence="1">
    <location>
        <begin position="510"/>
        <end position="530"/>
    </location>
</feature>
<dbReference type="InterPro" id="IPR019286">
    <property type="entry name" value="DUF2339_TM"/>
</dbReference>
<feature type="transmembrane region" description="Helical" evidence="1">
    <location>
        <begin position="421"/>
        <end position="440"/>
    </location>
</feature>
<dbReference type="EMBL" id="CP127162">
    <property type="protein sequence ID" value="WIV17331.1"/>
    <property type="molecule type" value="Genomic_DNA"/>
</dbReference>
<protein>
    <submittedName>
        <fullName evidence="2">DUF2339 domain-containing protein</fullName>
    </submittedName>
</protein>
<keyword evidence="3" id="KW-1185">Reference proteome</keyword>
<feature type="transmembrane region" description="Helical" evidence="1">
    <location>
        <begin position="341"/>
        <end position="358"/>
    </location>
</feature>
<feature type="transmembrane region" description="Helical" evidence="1">
    <location>
        <begin position="315"/>
        <end position="334"/>
    </location>
</feature>
<name>A0ABY8WWN1_9BACL</name>
<dbReference type="PANTHER" id="PTHR38434:SF1">
    <property type="entry name" value="BLL2549 PROTEIN"/>
    <property type="match status" value="1"/>
</dbReference>
<feature type="transmembrane region" description="Helical" evidence="1">
    <location>
        <begin position="485"/>
        <end position="503"/>
    </location>
</feature>
<gene>
    <name evidence="2" type="ORF">QPK24_12890</name>
</gene>
<dbReference type="Proteomes" id="UP001236415">
    <property type="component" value="Chromosome"/>
</dbReference>
<feature type="transmembrane region" description="Helical" evidence="1">
    <location>
        <begin position="77"/>
        <end position="99"/>
    </location>
</feature>
<evidence type="ECO:0000256" key="1">
    <source>
        <dbReference type="SAM" id="Phobius"/>
    </source>
</evidence>
<reference evidence="2 3" key="1">
    <citation type="submission" date="2023-06" db="EMBL/GenBank/DDBJ databases">
        <title>Paenibacillus polygonum sp. nov., an endophytic bacterium, isolated from Polygonum lapathifolium L. in Nanji Wetland National Nature Reserve, South of Poyang Lake, Jiangxi Province, China.</title>
        <authorList>
            <person name="Yu Z."/>
        </authorList>
    </citation>
    <scope>NUCLEOTIDE SEQUENCE [LARGE SCALE GENOMIC DNA]</scope>
    <source>
        <strain evidence="2 3">C31</strain>
    </source>
</reference>
<keyword evidence="1" id="KW-0472">Membrane</keyword>
<dbReference type="Pfam" id="PF10101">
    <property type="entry name" value="DUF2339"/>
    <property type="match status" value="1"/>
</dbReference>
<organism evidence="2 3">
    <name type="scientific">Paenibacillus polygoni</name>
    <dbReference type="NCBI Taxonomy" id="3050112"/>
    <lineage>
        <taxon>Bacteria</taxon>
        <taxon>Bacillati</taxon>
        <taxon>Bacillota</taxon>
        <taxon>Bacilli</taxon>
        <taxon>Bacillales</taxon>
        <taxon>Paenibacillaceae</taxon>
        <taxon>Paenibacillus</taxon>
    </lineage>
</organism>
<accession>A0ABY8WWN1</accession>
<feature type="transmembrane region" description="Helical" evidence="1">
    <location>
        <begin position="138"/>
        <end position="161"/>
    </location>
</feature>
<feature type="transmembrane region" description="Helical" evidence="1">
    <location>
        <begin position="536"/>
        <end position="557"/>
    </location>
</feature>
<feature type="transmembrane region" description="Helical" evidence="1">
    <location>
        <begin position="105"/>
        <end position="126"/>
    </location>
</feature>
<feature type="transmembrane region" description="Helical" evidence="1">
    <location>
        <begin position="192"/>
        <end position="208"/>
    </location>
</feature>
<feature type="transmembrane region" description="Helical" evidence="1">
    <location>
        <begin position="452"/>
        <end position="473"/>
    </location>
</feature>
<evidence type="ECO:0000313" key="3">
    <source>
        <dbReference type="Proteomes" id="UP001236415"/>
    </source>
</evidence>
<dbReference type="PANTHER" id="PTHR38434">
    <property type="entry name" value="BLL2549 PROTEIN"/>
    <property type="match status" value="1"/>
</dbReference>
<feature type="transmembrane region" description="Helical" evidence="1">
    <location>
        <begin position="167"/>
        <end position="185"/>
    </location>
</feature>
<keyword evidence="1" id="KW-1133">Transmembrane helix</keyword>
<feature type="transmembrane region" description="Helical" evidence="1">
    <location>
        <begin position="214"/>
        <end position="233"/>
    </location>
</feature>
<sequence>MSHDERLNLLEQRIMELEKEVQELKQYKISTKVTTDTEPPSKTWIEGPVPSGTTYDVTRKKTPQENIRKKETDWEHLIARVWLPRIFLFVFLIGLIWGFKAAVDGGYITEEMRCLIGFLAGALFFYLGMRQHKHQRFLLSQVLLAGSIGIFMLTTFAAHYLYDFMNAPIAFVLNVLWTALGLLFSYRYKSQTLGVLAIISGILTPFLVDNNPSTPFFVCYEVLLYISAMIFAIRHRFVTLLYTSFILIHPAFLIFSMVGTISNDRWIVYGVMVQHLILLASILLRKGMINHELRILISSFVLTAVWSRLILESDIILILLSFTLLYSGVSAYTWRKGLKDTLPYMLTISSYSLLFLLMEVAENKWVIGLFIIEGFVALALGFIIQSLFQKINGLLIYVVGILAGCIILLDGMDSIASVNTFIWIVILLSLAGIIVLLRQYPTENQTQTKEWIRVLYYGLGVLFLIFITDVTSVLTQNVSENAQHLIISSTWVGYAISVIAYGLKKKIKQVRLAGIALLFLTLIKVIFFDLPTVSMIIKAVLFIGLGGIGILLSRFFYKKE</sequence>
<feature type="transmembrane region" description="Helical" evidence="1">
    <location>
        <begin position="266"/>
        <end position="284"/>
    </location>
</feature>
<feature type="transmembrane region" description="Helical" evidence="1">
    <location>
        <begin position="364"/>
        <end position="384"/>
    </location>
</feature>
<feature type="transmembrane region" description="Helical" evidence="1">
    <location>
        <begin position="240"/>
        <end position="260"/>
    </location>
</feature>
<evidence type="ECO:0000313" key="2">
    <source>
        <dbReference type="EMBL" id="WIV17331.1"/>
    </source>
</evidence>
<feature type="transmembrane region" description="Helical" evidence="1">
    <location>
        <begin position="293"/>
        <end position="309"/>
    </location>
</feature>
<proteinExistence type="predicted"/>
<keyword evidence="1" id="KW-0812">Transmembrane</keyword>